<comment type="similarity">
    <text evidence="1">Belongs to the AAA ATPase family.</text>
</comment>
<dbReference type="Pfam" id="PF00004">
    <property type="entry name" value="AAA"/>
    <property type="match status" value="1"/>
</dbReference>
<protein>
    <submittedName>
        <fullName evidence="3">AAA family ATPase</fullName>
    </submittedName>
</protein>
<dbReference type="OrthoDB" id="45425at2157"/>
<organism evidence="3 4">
    <name type="scientific">Methanoculleus taiwanensis</name>
    <dbReference type="NCBI Taxonomy" id="1550565"/>
    <lineage>
        <taxon>Archaea</taxon>
        <taxon>Methanobacteriati</taxon>
        <taxon>Methanobacteriota</taxon>
        <taxon>Stenosarchaea group</taxon>
        <taxon>Methanomicrobia</taxon>
        <taxon>Methanomicrobiales</taxon>
        <taxon>Methanomicrobiaceae</taxon>
        <taxon>Methanoculleus</taxon>
    </lineage>
</organism>
<dbReference type="InterPro" id="IPR003959">
    <property type="entry name" value="ATPase_AAA_core"/>
</dbReference>
<dbReference type="AlphaFoldDB" id="A0A498H3Y1"/>
<evidence type="ECO:0000313" key="3">
    <source>
        <dbReference type="EMBL" id="RXE56740.1"/>
    </source>
</evidence>
<dbReference type="GO" id="GO:0005524">
    <property type="term" value="F:ATP binding"/>
    <property type="evidence" value="ECO:0007669"/>
    <property type="project" value="UniProtKB-KW"/>
</dbReference>
<dbReference type="CDD" id="cd19481">
    <property type="entry name" value="RecA-like_protease"/>
    <property type="match status" value="1"/>
</dbReference>
<keyword evidence="1" id="KW-0547">Nucleotide-binding</keyword>
<dbReference type="SMART" id="SM00382">
    <property type="entry name" value="AAA"/>
    <property type="match status" value="1"/>
</dbReference>
<dbReference type="SUPFAM" id="SSF52540">
    <property type="entry name" value="P-loop containing nucleoside triphosphate hydrolases"/>
    <property type="match status" value="1"/>
</dbReference>
<evidence type="ECO:0000313" key="4">
    <source>
        <dbReference type="Proteomes" id="UP000290932"/>
    </source>
</evidence>
<evidence type="ECO:0000259" key="2">
    <source>
        <dbReference type="SMART" id="SM00382"/>
    </source>
</evidence>
<keyword evidence="4" id="KW-1185">Reference proteome</keyword>
<dbReference type="InterPro" id="IPR003960">
    <property type="entry name" value="ATPase_AAA_CS"/>
</dbReference>
<proteinExistence type="inferred from homology"/>
<comment type="caution">
    <text evidence="3">The sequence shown here is derived from an EMBL/GenBank/DDBJ whole genome shotgun (WGS) entry which is preliminary data.</text>
</comment>
<dbReference type="GO" id="GO:0016887">
    <property type="term" value="F:ATP hydrolysis activity"/>
    <property type="evidence" value="ECO:0007669"/>
    <property type="project" value="InterPro"/>
</dbReference>
<name>A0A498H3Y1_9EURY</name>
<dbReference type="InterPro" id="IPR041569">
    <property type="entry name" value="AAA_lid_3"/>
</dbReference>
<dbReference type="Proteomes" id="UP000290932">
    <property type="component" value="Unassembled WGS sequence"/>
</dbReference>
<dbReference type="PANTHER" id="PTHR23077">
    <property type="entry name" value="AAA-FAMILY ATPASE"/>
    <property type="match status" value="1"/>
</dbReference>
<dbReference type="PROSITE" id="PS00674">
    <property type="entry name" value="AAA"/>
    <property type="match status" value="1"/>
</dbReference>
<dbReference type="Pfam" id="PF17862">
    <property type="entry name" value="AAA_lid_3"/>
    <property type="match status" value="1"/>
</dbReference>
<gene>
    <name evidence="3" type="ORF">ABH15_00740</name>
</gene>
<dbReference type="InterPro" id="IPR027417">
    <property type="entry name" value="P-loop_NTPase"/>
</dbReference>
<dbReference type="Gene3D" id="3.40.50.300">
    <property type="entry name" value="P-loop containing nucleotide triphosphate hydrolases"/>
    <property type="match status" value="1"/>
</dbReference>
<dbReference type="RefSeq" id="WP_128692462.1">
    <property type="nucleotide sequence ID" value="NZ_LHQS01000001.1"/>
</dbReference>
<feature type="domain" description="AAA+ ATPase" evidence="2">
    <location>
        <begin position="216"/>
        <end position="351"/>
    </location>
</feature>
<dbReference type="EMBL" id="LHQS01000001">
    <property type="protein sequence ID" value="RXE56740.1"/>
    <property type="molecule type" value="Genomic_DNA"/>
</dbReference>
<keyword evidence="1" id="KW-0067">ATP-binding</keyword>
<sequence>MSSQEGSSDVLGIMEILLTAEIFNKNQDLDINDLNPRSRKFFGAGSGGSPEVKRPLLVSEGAIRKVFDSDDAATTAIRKNPFVGYEEFGQRLSITSLDPAAAWFVKKGGASLIEKNPVLAYFFEGKDSVSVSYKDVRGRNFRFEDTKEYLDARVSRVVGESEEMREARDLIIINAPDEIEFSIDRLVCTPRQEEAIQKIGIALENRDFLKARGIYEFGRLLFVGPPGTGKTSLALAMSRELHMPLLEVRLAMVTSQYLGETSKNIDRIFELAKKLSPCILFIDEFDFVAKTRVSDDHGAMKRAVNMLLKNIDQISFVKNGVLLIGATNHPRLLDEAAWRRFDEIVEFPLPDEEMRRQILEKVGSSVDCTCDFSDLAARTEGFSGSDLRMMMKEAIISALMEHRRRIEPVDIEQGLLRVEERNVIRGTGSAYV</sequence>
<dbReference type="PANTHER" id="PTHR23077:SF198">
    <property type="entry name" value="ATP-DEPENDENT ZINC METALLOPROTEASE FTSH"/>
    <property type="match status" value="1"/>
</dbReference>
<accession>A0A498H3Y1</accession>
<evidence type="ECO:0000256" key="1">
    <source>
        <dbReference type="RuleBase" id="RU003651"/>
    </source>
</evidence>
<dbReference type="Gene3D" id="1.10.8.60">
    <property type="match status" value="1"/>
</dbReference>
<dbReference type="InterPro" id="IPR050168">
    <property type="entry name" value="AAA_ATPase_domain"/>
</dbReference>
<dbReference type="InterPro" id="IPR003593">
    <property type="entry name" value="AAA+_ATPase"/>
</dbReference>
<reference evidence="3 4" key="1">
    <citation type="journal article" date="2015" name="Int. J. Syst. Evol. Microbiol.">
        <title>Methanoculleus taiwanensis sp. nov., a methanogen isolated from deep marine sediment at the deformation front area near Taiwan.</title>
        <authorList>
            <person name="Weng C.Y."/>
            <person name="Chen S.C."/>
            <person name="Lai M.C."/>
            <person name="Wu S.Y."/>
            <person name="Lin S."/>
            <person name="Yang T.F."/>
            <person name="Chen P.C."/>
        </authorList>
    </citation>
    <scope>NUCLEOTIDE SEQUENCE [LARGE SCALE GENOMIC DNA]</scope>
    <source>
        <strain evidence="3 4">CYW4</strain>
    </source>
</reference>